<sequence length="167" mass="18575">MSGMNWSVLQMALTQCVSDVIGPLLGFLHDAESVLLIGKANNSKVSIQQQRAVNEAIPLTPLFPIFSGKSAKTGKKKEEVKGFAPHLEVLAPLFSRILSTSDPIFFSRTRPCPLKKKKERNRVTTLTNRGPARITLSVVAWWGRDPHPKRRFHSEMGLGFIIIIEAD</sequence>
<reference evidence="1 2" key="1">
    <citation type="submission" date="2021-06" db="EMBL/GenBank/DDBJ databases">
        <title>Caerostris extrusa draft genome.</title>
        <authorList>
            <person name="Kono N."/>
            <person name="Arakawa K."/>
        </authorList>
    </citation>
    <scope>NUCLEOTIDE SEQUENCE [LARGE SCALE GENOMIC DNA]</scope>
</reference>
<protein>
    <submittedName>
        <fullName evidence="1">Uncharacterized protein</fullName>
    </submittedName>
</protein>
<name>A0AAV4Y6D7_CAEEX</name>
<organism evidence="1 2">
    <name type="scientific">Caerostris extrusa</name>
    <name type="common">Bark spider</name>
    <name type="synonym">Caerostris bankana</name>
    <dbReference type="NCBI Taxonomy" id="172846"/>
    <lineage>
        <taxon>Eukaryota</taxon>
        <taxon>Metazoa</taxon>
        <taxon>Ecdysozoa</taxon>
        <taxon>Arthropoda</taxon>
        <taxon>Chelicerata</taxon>
        <taxon>Arachnida</taxon>
        <taxon>Araneae</taxon>
        <taxon>Araneomorphae</taxon>
        <taxon>Entelegynae</taxon>
        <taxon>Araneoidea</taxon>
        <taxon>Araneidae</taxon>
        <taxon>Caerostris</taxon>
    </lineage>
</organism>
<comment type="caution">
    <text evidence="1">The sequence shown here is derived from an EMBL/GenBank/DDBJ whole genome shotgun (WGS) entry which is preliminary data.</text>
</comment>
<gene>
    <name evidence="1" type="ORF">CEXT_156201</name>
</gene>
<evidence type="ECO:0000313" key="2">
    <source>
        <dbReference type="Proteomes" id="UP001054945"/>
    </source>
</evidence>
<proteinExistence type="predicted"/>
<keyword evidence="2" id="KW-1185">Reference proteome</keyword>
<evidence type="ECO:0000313" key="1">
    <source>
        <dbReference type="EMBL" id="GIZ01702.1"/>
    </source>
</evidence>
<dbReference type="Proteomes" id="UP001054945">
    <property type="component" value="Unassembled WGS sequence"/>
</dbReference>
<accession>A0AAV4Y6D7</accession>
<dbReference type="EMBL" id="BPLR01018710">
    <property type="protein sequence ID" value="GIZ01702.1"/>
    <property type="molecule type" value="Genomic_DNA"/>
</dbReference>
<dbReference type="AlphaFoldDB" id="A0AAV4Y6D7"/>